<protein>
    <recommendedName>
        <fullName evidence="3">CshA domain-containing protein</fullName>
    </recommendedName>
</protein>
<dbReference type="SUPFAM" id="SSF103647">
    <property type="entry name" value="TSP type-3 repeat"/>
    <property type="match status" value="1"/>
</dbReference>
<name>A0A6S6TFK9_9BACT</name>
<evidence type="ECO:0000256" key="1">
    <source>
        <dbReference type="SAM" id="MobiDB-lite"/>
    </source>
</evidence>
<feature type="compositionally biased region" description="Basic and acidic residues" evidence="1">
    <location>
        <begin position="1687"/>
        <end position="1697"/>
    </location>
</feature>
<feature type="region of interest" description="Disordered" evidence="1">
    <location>
        <begin position="1611"/>
        <end position="1697"/>
    </location>
</feature>
<feature type="compositionally biased region" description="Acidic residues" evidence="1">
    <location>
        <begin position="1664"/>
        <end position="1673"/>
    </location>
</feature>
<feature type="transmembrane region" description="Helical" evidence="2">
    <location>
        <begin position="1979"/>
        <end position="2000"/>
    </location>
</feature>
<sequence>NIFNDGDNDGTINGTGIPAPSGVQLYVTLIDNNNTIVASKEVRADGSYAFGDTDGLKANSDYKVILSTTENNTTASLPSNWSNQDGEHIGTDAGTDGSNDGMIVVPLLSSDVVEVNFGINKKPVAGDYNEPLQVNPGNNVNVNVPDLNISDNEDNTPKTVTIVNLPLNGTLYYNGTPVTAGEIFTDFNNSLLTIDPNNGDVTLSFTYTTTDAVGDESEPATVSMQFDGLEIRGNIFNDGNNDNTVNGTKIAQIDSTALYATLLELNNSVLATTVIQVDGSYKFTGLDGIVPNHDYSVVLSTQPNATTSTLVPNWNWADGEHVGTDEGLDDKADGKILVNVLEVDVPEVNFGINEQPIANNKTKELQFNPGGTTQVSVPPLEISDKEDGEPTTVTITELPTNGTLYYNGVPVVLDANISDVNVSKFTLDPNDGDISTTFKYTTTDRVSVISEPATVTMPFVGLKISGNIFNDGDNDGTINGTGIPAPSGVQLYVTLIDNNNTIVASKEVRADGSYAFGDTDGLKANSDYKVILSTTENNTTASLPSNWSNQDGEHIGTDIGTDGTNDGMIVVPLLTSDIIEVNFGINKKPVAGDVSEVAQPNLGGENQITVPNLLLSDNEDSTPSTVTISILPSNGTLYYDGVEVVVGEPINDFNNSLLTVDPNNGDVTLAFTYTTTDAVGDESETATVSMSFIGLKISGNIFNDGNNDGSINGTPIFSPNDTPLYVTLVDINQTLVASHPVNRDGSYLFSGTDGIIANSTYTVILSTSENSLSASLPKDWSNEEGEHIGRMMGTDDSNDGSIEVPVLTNDVPEVNFGINEQPVANNKTEEVQFNPGGTTQVTVPPLEISDKEDGEPSTVTITELPSNGTLYYNGVPVVLDVNISDVNVSKFSLDPHDGDISSIFKYTTTDRVGVISEPAMVTMPFIGLKISGNIFNDGDNDGTINGTGIPAPSGVQLYVTLIDDNNTVVASKEVTADGSYAFGDTDGLKANSDYKVILSTTENNTTASLPTNWSNQDGEHIGTDAGTDGSNDGMIVVPLLTSDVVEVNFGINKKPVANDATEALQLNLGGNIQVTVPNLLVSDNEDTTPSTVTITILPSNGTLYYDGVEVVVGEPINNFNNTLLTVDPNNGDLTLAFTYTTTDAVGDESEPATVSMQFDGLEIRGNIFNDGNNDNTVNGTKIAQIASTTLYATLLDDNNTVMATTAIEMDGSYKFTGLDGIIPNTNYLVVLSIEANATSSTLVPNWNWADGEHVGTDEGLDDKADGKILVNVLEVDVPEVNFGVNEQPVANNKTKELQFNPGGTTQVSVPPLEISDKEDGEPTTVTITELPSNGTLYYDGKLVELNKPIKDINVSAFTLDPNNGDINVTFVYTTTDITGFESQLATVIMPFGGLTISGQVFMDGNGDRDVDGEALTSVENLPLYANLVDSNGTVIASVPLDTNGSYLFNEATGIAPDTSYAIVLSTEANSSRATLPNEWRHSNTDTNGTLLVSVGSKNVTEVNFGLNQQPIVKNVTAVTTVNPDSNIKVNVPDLNISDNEDGTTPTTITISTLPDKGILYYDGIKVVEGQVIKDFNNTLLEVDPNDANVTISFNYTSTDEAGFESEEATVTMPFSDPDSDGDGIANNEDLDDDNDGILDTLENNTSLNGGDSDADGLPDRLDLDADGDGILDIEESHPNPKVVDANGDGRVDSTTDVDKDGLMDVVDADDNNPTSGAKITLIDTDKDGQADFQDVDADNDGLSDLVEGGTDTYLDANTDGIIDNQTDTDRDGIADVVDADNGGTVALTPDTDTDTVDNYRDVDSDNDTLLDVIEIGGTDNNNDGQIDPIGTLISGDNLPDENNNGIPDILEIKLQDDNRTARVGETVTMDLLANDSGDIDEGSVLLVIPKDFNGTARLSPDGKRMIVDGEGEWSVDENGIVTFKPDAGFIGSPTSIQYSVSNSDGTKRAVANISIVMSDVAGVSSDEDCETYSENSIPIFSELSLLLLILLSSMIGWFLMRKD</sequence>
<proteinExistence type="predicted"/>
<evidence type="ECO:0000313" key="4">
    <source>
        <dbReference type="EMBL" id="CAA6818124.1"/>
    </source>
</evidence>
<dbReference type="InterPro" id="IPR026395">
    <property type="entry name" value="CshA_fibril"/>
</dbReference>
<feature type="domain" description="CshA" evidence="3">
    <location>
        <begin position="1902"/>
        <end position="1948"/>
    </location>
</feature>
<dbReference type="EMBL" id="CACVAX010000051">
    <property type="protein sequence ID" value="CAA6818124.1"/>
    <property type="molecule type" value="Genomic_DNA"/>
</dbReference>
<dbReference type="Pfam" id="PF19076">
    <property type="entry name" value="CshA_repeat"/>
    <property type="match status" value="1"/>
</dbReference>
<dbReference type="Gene3D" id="2.60.40.10">
    <property type="entry name" value="Immunoglobulins"/>
    <property type="match status" value="5"/>
</dbReference>
<dbReference type="Gene3D" id="4.10.1080.10">
    <property type="entry name" value="TSP type-3 repeat"/>
    <property type="match status" value="2"/>
</dbReference>
<dbReference type="InterPro" id="IPR028974">
    <property type="entry name" value="TSP_type-3_rpt"/>
</dbReference>
<gene>
    <name evidence="4" type="ORF">HELGO_WM25301</name>
</gene>
<feature type="non-terminal residue" evidence="4">
    <location>
        <position position="1"/>
    </location>
</feature>
<reference evidence="4" key="1">
    <citation type="submission" date="2020-01" db="EMBL/GenBank/DDBJ databases">
        <authorList>
            <person name="Meier V. D."/>
            <person name="Meier V D."/>
        </authorList>
    </citation>
    <scope>NUCLEOTIDE SEQUENCE</scope>
    <source>
        <strain evidence="4">HLG_WM_MAG_04</strain>
    </source>
</reference>
<evidence type="ECO:0000259" key="3">
    <source>
        <dbReference type="Pfam" id="PF19076"/>
    </source>
</evidence>
<keyword evidence="2" id="KW-0812">Transmembrane</keyword>
<dbReference type="InterPro" id="IPR013783">
    <property type="entry name" value="Ig-like_fold"/>
</dbReference>
<evidence type="ECO:0000256" key="2">
    <source>
        <dbReference type="SAM" id="Phobius"/>
    </source>
</evidence>
<organism evidence="4">
    <name type="scientific">uncultured Sulfurovum sp</name>
    <dbReference type="NCBI Taxonomy" id="269237"/>
    <lineage>
        <taxon>Bacteria</taxon>
        <taxon>Pseudomonadati</taxon>
        <taxon>Campylobacterota</taxon>
        <taxon>Epsilonproteobacteria</taxon>
        <taxon>Campylobacterales</taxon>
        <taxon>Sulfurovaceae</taxon>
        <taxon>Sulfurovum</taxon>
        <taxon>environmental samples</taxon>
    </lineage>
</organism>
<keyword evidence="2" id="KW-0472">Membrane</keyword>
<keyword evidence="2" id="KW-1133">Transmembrane helix</keyword>
<dbReference type="GO" id="GO:0005509">
    <property type="term" value="F:calcium ion binding"/>
    <property type="evidence" value="ECO:0007669"/>
    <property type="project" value="InterPro"/>
</dbReference>
<accession>A0A6S6TFK9</accession>